<evidence type="ECO:0000256" key="1">
    <source>
        <dbReference type="SAM" id="Phobius"/>
    </source>
</evidence>
<feature type="transmembrane region" description="Helical" evidence="1">
    <location>
        <begin position="56"/>
        <end position="81"/>
    </location>
</feature>
<protein>
    <recommendedName>
        <fullName evidence="4">Yip1 domain-containing protein</fullName>
    </recommendedName>
</protein>
<keyword evidence="1" id="KW-0812">Transmembrane</keyword>
<evidence type="ECO:0000313" key="2">
    <source>
        <dbReference type="EMBL" id="MDN4472115.1"/>
    </source>
</evidence>
<feature type="transmembrane region" description="Helical" evidence="1">
    <location>
        <begin position="169"/>
        <end position="192"/>
    </location>
</feature>
<feature type="transmembrane region" description="Helical" evidence="1">
    <location>
        <begin position="137"/>
        <end position="157"/>
    </location>
</feature>
<accession>A0ABT8FYZ8</accession>
<name>A0ABT8FYZ8_9MICO</name>
<feature type="transmembrane region" description="Helical" evidence="1">
    <location>
        <begin position="29"/>
        <end position="50"/>
    </location>
</feature>
<keyword evidence="3" id="KW-1185">Reference proteome</keyword>
<evidence type="ECO:0000313" key="3">
    <source>
        <dbReference type="Proteomes" id="UP001172738"/>
    </source>
</evidence>
<reference evidence="2" key="1">
    <citation type="submission" date="2023-06" db="EMBL/GenBank/DDBJ databases">
        <title>SYSU T00b26.</title>
        <authorList>
            <person name="Gao L."/>
            <person name="Fang B.-Z."/>
            <person name="Li W.-J."/>
        </authorList>
    </citation>
    <scope>NUCLEOTIDE SEQUENCE</scope>
    <source>
        <strain evidence="2">SYSU T00b26</strain>
    </source>
</reference>
<gene>
    <name evidence="2" type="ORF">QQX04_03795</name>
</gene>
<organism evidence="2 3">
    <name type="scientific">Demequina zhanjiangensis</name>
    <dbReference type="NCBI Taxonomy" id="3051659"/>
    <lineage>
        <taxon>Bacteria</taxon>
        <taxon>Bacillati</taxon>
        <taxon>Actinomycetota</taxon>
        <taxon>Actinomycetes</taxon>
        <taxon>Micrococcales</taxon>
        <taxon>Demequinaceae</taxon>
        <taxon>Demequina</taxon>
    </lineage>
</organism>
<dbReference type="Proteomes" id="UP001172738">
    <property type="component" value="Unassembled WGS sequence"/>
</dbReference>
<dbReference type="EMBL" id="JAUHPV010000002">
    <property type="protein sequence ID" value="MDN4472115.1"/>
    <property type="molecule type" value="Genomic_DNA"/>
</dbReference>
<comment type="caution">
    <text evidence="2">The sequence shown here is derived from an EMBL/GenBank/DDBJ whole genome shotgun (WGS) entry which is preliminary data.</text>
</comment>
<proteinExistence type="predicted"/>
<sequence length="193" mass="19426">MAAVPTDASGRAPGARDGLLTRALLSGEVTFVLASALLVPVMSWAASATYPDGSAAMVGGISLVVGIIYALIGALIAVPVLTRLLARRLSHRAQGWSSGTNALAHAGIAAAVALPLPLFGWVMQTVQNGGMDLPSDLFVIGVFAAPAIVGAALAPTVDRWAARDAGRGSRLVILGVAALVLVLVAVVALTLAF</sequence>
<evidence type="ECO:0008006" key="4">
    <source>
        <dbReference type="Google" id="ProtNLM"/>
    </source>
</evidence>
<dbReference type="RefSeq" id="WP_301126427.1">
    <property type="nucleotide sequence ID" value="NZ_JAUHPV010000002.1"/>
</dbReference>
<feature type="transmembrane region" description="Helical" evidence="1">
    <location>
        <begin position="102"/>
        <end position="122"/>
    </location>
</feature>
<keyword evidence="1" id="KW-0472">Membrane</keyword>
<keyword evidence="1" id="KW-1133">Transmembrane helix</keyword>